<evidence type="ECO:0000259" key="9">
    <source>
        <dbReference type="PROSITE" id="PS50262"/>
    </source>
</evidence>
<evidence type="ECO:0000256" key="1">
    <source>
        <dbReference type="ARBA" id="ARBA00004141"/>
    </source>
</evidence>
<dbReference type="Gene3D" id="1.20.1070.10">
    <property type="entry name" value="Rhodopsin 7-helix transmembrane proteins"/>
    <property type="match status" value="1"/>
</dbReference>
<evidence type="ECO:0000256" key="5">
    <source>
        <dbReference type="ARBA" id="ARBA00023136"/>
    </source>
</evidence>
<keyword evidence="6" id="KW-0675">Receptor</keyword>
<name>A0A1I8AUD0_9BILA</name>
<feature type="transmembrane region" description="Helical" evidence="8">
    <location>
        <begin position="258"/>
        <end position="281"/>
    </location>
</feature>
<dbReference type="PROSITE" id="PS50262">
    <property type="entry name" value="G_PROTEIN_RECEP_F1_2"/>
    <property type="match status" value="1"/>
</dbReference>
<dbReference type="WBParaSite" id="L893_g9301.t1">
    <property type="protein sequence ID" value="L893_g9301.t1"/>
    <property type="gene ID" value="L893_g9301"/>
</dbReference>
<dbReference type="Proteomes" id="UP000095287">
    <property type="component" value="Unplaced"/>
</dbReference>
<evidence type="ECO:0000256" key="4">
    <source>
        <dbReference type="ARBA" id="ARBA00023040"/>
    </source>
</evidence>
<evidence type="ECO:0000256" key="6">
    <source>
        <dbReference type="ARBA" id="ARBA00023170"/>
    </source>
</evidence>
<keyword evidence="3 8" id="KW-1133">Transmembrane helix</keyword>
<feature type="transmembrane region" description="Helical" evidence="8">
    <location>
        <begin position="301"/>
        <end position="321"/>
    </location>
</feature>
<feature type="transmembrane region" description="Helical" evidence="8">
    <location>
        <begin position="151"/>
        <end position="177"/>
    </location>
</feature>
<dbReference type="Pfam" id="PF00001">
    <property type="entry name" value="7tm_1"/>
    <property type="match status" value="1"/>
</dbReference>
<protein>
    <submittedName>
        <fullName evidence="11">G_PROTEIN_RECEP_F1_2 domain-containing protein</fullName>
    </submittedName>
</protein>
<sequence>MAVLDSADFIAENPFYYGYDVVYYTPKWNVIRYVNVILYCITVVAGLIGNVWVVWKVGLVLIYNRSVKVSQKILVCIMILCVFDLTIIGALVLVLDDMIHGAWRFGLVACKVFYCMEALNKFVPPIILVQVSWFSYRSITRAPGEKSSRLGYILIGCSAIGTVVIGIFLAIVCISARTTTFVLKVDHELKDVFVTTKCNIYLPPKYGIVFSAAASLIGYIITTIIYVYFYASVPVFLKRRYKSLSYVKGINVNSDAALFRVSRTVIALIIIYLICWTPYWVMFWMAQLLPNLPRGLVIVSIYAHLLSYISCAAYPIMLTAINRGIMSAHSQIVIRKKRQLATIKAGALQVFLQTLATQINVFEMWIRAADSSTQSNSNTQFEEIVFDQESDQQL</sequence>
<keyword evidence="5 8" id="KW-0472">Membrane</keyword>
<evidence type="ECO:0000313" key="10">
    <source>
        <dbReference type="Proteomes" id="UP000095287"/>
    </source>
</evidence>
<organism evidence="10 11">
    <name type="scientific">Steinernema glaseri</name>
    <dbReference type="NCBI Taxonomy" id="37863"/>
    <lineage>
        <taxon>Eukaryota</taxon>
        <taxon>Metazoa</taxon>
        <taxon>Ecdysozoa</taxon>
        <taxon>Nematoda</taxon>
        <taxon>Chromadorea</taxon>
        <taxon>Rhabditida</taxon>
        <taxon>Tylenchina</taxon>
        <taxon>Panagrolaimomorpha</taxon>
        <taxon>Strongyloidoidea</taxon>
        <taxon>Steinernematidae</taxon>
        <taxon>Steinernema</taxon>
    </lineage>
</organism>
<evidence type="ECO:0000313" key="11">
    <source>
        <dbReference type="WBParaSite" id="L893_g9301.t1"/>
    </source>
</evidence>
<dbReference type="PANTHER" id="PTHR10489:SF932">
    <property type="entry name" value="G-PROTEIN COUPLED RECEPTORS FAMILY 1 PROFILE DOMAIN-CONTAINING PROTEIN"/>
    <property type="match status" value="1"/>
</dbReference>
<dbReference type="InterPro" id="IPR050119">
    <property type="entry name" value="CCR1-9-like"/>
</dbReference>
<feature type="transmembrane region" description="Helical" evidence="8">
    <location>
        <begin position="208"/>
        <end position="237"/>
    </location>
</feature>
<dbReference type="GO" id="GO:0016020">
    <property type="term" value="C:membrane"/>
    <property type="evidence" value="ECO:0007669"/>
    <property type="project" value="UniProtKB-SubCell"/>
</dbReference>
<accession>A0A1I8AUD0</accession>
<evidence type="ECO:0000256" key="3">
    <source>
        <dbReference type="ARBA" id="ARBA00022989"/>
    </source>
</evidence>
<dbReference type="InterPro" id="IPR000276">
    <property type="entry name" value="GPCR_Rhodpsn"/>
</dbReference>
<keyword evidence="7" id="KW-0807">Transducer</keyword>
<dbReference type="GO" id="GO:0004930">
    <property type="term" value="F:G protein-coupled receptor activity"/>
    <property type="evidence" value="ECO:0007669"/>
    <property type="project" value="UniProtKB-KW"/>
</dbReference>
<keyword evidence="10" id="KW-1185">Reference proteome</keyword>
<dbReference type="PRINTS" id="PR00237">
    <property type="entry name" value="GPCRRHODOPSN"/>
</dbReference>
<dbReference type="InterPro" id="IPR017452">
    <property type="entry name" value="GPCR_Rhodpsn_7TM"/>
</dbReference>
<keyword evidence="2 8" id="KW-0812">Transmembrane</keyword>
<dbReference type="CDD" id="cd00637">
    <property type="entry name" value="7tm_classA_rhodopsin-like"/>
    <property type="match status" value="1"/>
</dbReference>
<feature type="domain" description="G-protein coupled receptors family 1 profile" evidence="9">
    <location>
        <begin position="55"/>
        <end position="318"/>
    </location>
</feature>
<evidence type="ECO:0000256" key="2">
    <source>
        <dbReference type="ARBA" id="ARBA00022692"/>
    </source>
</evidence>
<dbReference type="SUPFAM" id="SSF81321">
    <property type="entry name" value="Family A G protein-coupled receptor-like"/>
    <property type="match status" value="1"/>
</dbReference>
<keyword evidence="4" id="KW-0297">G-protein coupled receptor</keyword>
<reference evidence="11" key="1">
    <citation type="submission" date="2016-11" db="UniProtKB">
        <authorList>
            <consortium name="WormBaseParasite"/>
        </authorList>
    </citation>
    <scope>IDENTIFICATION</scope>
</reference>
<proteinExistence type="predicted"/>
<dbReference type="PANTHER" id="PTHR10489">
    <property type="entry name" value="CELL ADHESION MOLECULE"/>
    <property type="match status" value="1"/>
</dbReference>
<evidence type="ECO:0000256" key="7">
    <source>
        <dbReference type="ARBA" id="ARBA00023224"/>
    </source>
</evidence>
<feature type="transmembrane region" description="Helical" evidence="8">
    <location>
        <begin position="36"/>
        <end position="61"/>
    </location>
</feature>
<evidence type="ECO:0000256" key="8">
    <source>
        <dbReference type="SAM" id="Phobius"/>
    </source>
</evidence>
<feature type="transmembrane region" description="Helical" evidence="8">
    <location>
        <begin position="73"/>
        <end position="95"/>
    </location>
</feature>
<dbReference type="AlphaFoldDB" id="A0A1I8AUD0"/>
<comment type="subcellular location">
    <subcellularLocation>
        <location evidence="1">Membrane</location>
        <topology evidence="1">Multi-pass membrane protein</topology>
    </subcellularLocation>
</comment>